<comment type="catalytic activity">
    <reaction evidence="3">
        <text>[thioredoxin]-dithiol + NADP(+) = [thioredoxin]-disulfide + NADPH + H(+)</text>
        <dbReference type="Rhea" id="RHEA:20345"/>
        <dbReference type="Rhea" id="RHEA-COMP:10698"/>
        <dbReference type="Rhea" id="RHEA-COMP:10700"/>
        <dbReference type="ChEBI" id="CHEBI:15378"/>
        <dbReference type="ChEBI" id="CHEBI:29950"/>
        <dbReference type="ChEBI" id="CHEBI:50058"/>
        <dbReference type="ChEBI" id="CHEBI:57783"/>
        <dbReference type="ChEBI" id="CHEBI:58349"/>
        <dbReference type="EC" id="1.8.1.9"/>
    </reaction>
</comment>
<dbReference type="InterPro" id="IPR023753">
    <property type="entry name" value="FAD/NAD-binding_dom"/>
</dbReference>
<dbReference type="InterPro" id="IPR044142">
    <property type="entry name" value="AhpF_NTD_N"/>
</dbReference>
<reference evidence="7 8" key="1">
    <citation type="journal article" date="2017" name="BMC Genomics">
        <title>Comparative genomic and phylogenomic analyses of the Bifidobacteriaceae family.</title>
        <authorList>
            <person name="Lugli G.A."/>
            <person name="Milani C."/>
            <person name="Turroni F."/>
            <person name="Duranti S."/>
            <person name="Mancabelli L."/>
            <person name="Mangifesta M."/>
            <person name="Ferrario C."/>
            <person name="Modesto M."/>
            <person name="Mattarelli P."/>
            <person name="Jiri K."/>
            <person name="van Sinderen D."/>
            <person name="Ventura M."/>
        </authorList>
    </citation>
    <scope>NUCLEOTIDE SEQUENCE [LARGE SCALE GENOMIC DNA]</scope>
    <source>
        <strain evidence="7 8">DSM 24744</strain>
    </source>
</reference>
<proteinExistence type="predicted"/>
<feature type="domain" description="Thioredoxin-like fold" evidence="6">
    <location>
        <begin position="510"/>
        <end position="565"/>
    </location>
</feature>
<dbReference type="InterPro" id="IPR036249">
    <property type="entry name" value="Thioredoxin-like_sf"/>
</dbReference>
<evidence type="ECO:0000256" key="2">
    <source>
        <dbReference type="ARBA" id="ARBA00023002"/>
    </source>
</evidence>
<comment type="caution">
    <text evidence="7">The sequence shown here is derived from an EMBL/GenBank/DDBJ whole genome shotgun (WGS) entry which is preliminary data.</text>
</comment>
<dbReference type="OrthoDB" id="109585at2"/>
<dbReference type="Pfam" id="PF07992">
    <property type="entry name" value="Pyr_redox_2"/>
    <property type="match status" value="1"/>
</dbReference>
<dbReference type="Gene3D" id="3.40.30.80">
    <property type="match status" value="1"/>
</dbReference>
<keyword evidence="8" id="KW-1185">Reference proteome</keyword>
<dbReference type="SUPFAM" id="SSF52833">
    <property type="entry name" value="Thioredoxin-like"/>
    <property type="match status" value="2"/>
</dbReference>
<dbReference type="InterPro" id="IPR050097">
    <property type="entry name" value="Ferredoxin-NADP_redctase_2"/>
</dbReference>
<dbReference type="RefSeq" id="WP_094691804.1">
    <property type="nucleotide sequence ID" value="NZ_MWWQ01000014.1"/>
</dbReference>
<evidence type="ECO:0000259" key="5">
    <source>
        <dbReference type="Pfam" id="PF07992"/>
    </source>
</evidence>
<feature type="compositionally biased region" description="Low complexity" evidence="4">
    <location>
        <begin position="345"/>
        <end position="366"/>
    </location>
</feature>
<dbReference type="NCBIfam" id="TIGR03143">
    <property type="entry name" value="AhpF_homolog"/>
    <property type="match status" value="1"/>
</dbReference>
<dbReference type="Gene3D" id="3.50.50.60">
    <property type="entry name" value="FAD/NAD(P)-binding domain"/>
    <property type="match status" value="2"/>
</dbReference>
<feature type="compositionally biased region" description="Basic and acidic residues" evidence="4">
    <location>
        <begin position="331"/>
        <end position="344"/>
    </location>
</feature>
<dbReference type="EMBL" id="MWWQ01000014">
    <property type="protein sequence ID" value="OZG49696.1"/>
    <property type="molecule type" value="Genomic_DNA"/>
</dbReference>
<gene>
    <name evidence="7" type="ORF">PSSU_1520</name>
</gene>
<dbReference type="Pfam" id="PF13192">
    <property type="entry name" value="Thioredoxin_3"/>
    <property type="match status" value="1"/>
</dbReference>
<accession>A0A261ESR3</accession>
<evidence type="ECO:0000256" key="4">
    <source>
        <dbReference type="SAM" id="MobiDB-lite"/>
    </source>
</evidence>
<dbReference type="AlphaFoldDB" id="A0A261ESR3"/>
<feature type="domain" description="FAD/NAD(P)-binding" evidence="5">
    <location>
        <begin position="8"/>
        <end position="301"/>
    </location>
</feature>
<keyword evidence="1" id="KW-0285">Flavoprotein</keyword>
<evidence type="ECO:0000256" key="3">
    <source>
        <dbReference type="ARBA" id="ARBA00048132"/>
    </source>
</evidence>
<evidence type="ECO:0000313" key="8">
    <source>
        <dbReference type="Proteomes" id="UP000216454"/>
    </source>
</evidence>
<dbReference type="SUPFAM" id="SSF51905">
    <property type="entry name" value="FAD/NAD(P)-binding domain"/>
    <property type="match status" value="2"/>
</dbReference>
<keyword evidence="2" id="KW-0560">Oxidoreductase</keyword>
<name>A0A261ESR3_9BIFI</name>
<sequence length="599" mass="63710">MQQDKNLYDAVVIGGGPAGLTAGLYLARARYRVVVLEDEDFGGQITLTDAVVNYPGVTKASGRQLTATMRQQALDFGAELRVARATGIENAQGDVKVVHTSTGDIRTFGVILATGAKPRTIGFEGEKEYAGRGVAYCATCDGEFFTGREVLVVGGGFAAAEEAVFLTKYASHVTVLVREDDFTCDASVSAPTKADPAITVRYNTELLGVQAGKGGLAQATFRDRTTGTTEEWSPADGGTFGVFVFAGYVPRTELVKDLVELDEHGYVVTHDYLETSLPGVWAAGDLRRKNLRQVVTATADGAIAAVEAERYASRMSEKTGLMPVRPTDSPYQHREEEQAKKAREAATSPAPAPVSPRAQDANAAQGGAATRGSYFTDAVRAQLDQVFARMARPVVLRLDLDDTALSTELHGFMTQLADVSNGKVSVEEHRHSDGPAADLDGADPQLLPCVRLCVPDGDGKAKPTGIAFHGVPSGHEFNSFVLALYNVAGPGQPLDDAARQRIASLPSTRIMLLVSLTCTMCPTTVLSAQRIASLNPAVTAEAYDIARFPELRDKYDVMSVPCIVITKPGDSDGADGSDGTRTVEFGKKTIPQMLDLLAA</sequence>
<evidence type="ECO:0000256" key="1">
    <source>
        <dbReference type="ARBA" id="ARBA00022630"/>
    </source>
</evidence>
<evidence type="ECO:0000259" key="6">
    <source>
        <dbReference type="Pfam" id="PF13192"/>
    </source>
</evidence>
<dbReference type="PRINTS" id="PR00368">
    <property type="entry name" value="FADPNR"/>
</dbReference>
<dbReference type="GO" id="GO:0004791">
    <property type="term" value="F:thioredoxin-disulfide reductase (NADPH) activity"/>
    <property type="evidence" value="ECO:0007669"/>
    <property type="project" value="UniProtKB-EC"/>
</dbReference>
<dbReference type="InterPro" id="IPR036188">
    <property type="entry name" value="FAD/NAD-bd_sf"/>
</dbReference>
<dbReference type="PRINTS" id="PR00469">
    <property type="entry name" value="PNDRDTASEII"/>
</dbReference>
<feature type="region of interest" description="Disordered" evidence="4">
    <location>
        <begin position="317"/>
        <end position="366"/>
    </location>
</feature>
<dbReference type="InterPro" id="IPR012336">
    <property type="entry name" value="Thioredoxin-like_fold"/>
</dbReference>
<dbReference type="CDD" id="cd02974">
    <property type="entry name" value="AhpF_NTD_N"/>
    <property type="match status" value="1"/>
</dbReference>
<protein>
    <submittedName>
        <fullName evidence="7">Thioredoxin reductase</fullName>
    </submittedName>
</protein>
<organism evidence="7 8">
    <name type="scientific">Pseudoscardovia suis</name>
    <dbReference type="NCBI Taxonomy" id="987063"/>
    <lineage>
        <taxon>Bacteria</taxon>
        <taxon>Bacillati</taxon>
        <taxon>Actinomycetota</taxon>
        <taxon>Actinomycetes</taxon>
        <taxon>Bifidobacteriales</taxon>
        <taxon>Bifidobacteriaceae</taxon>
        <taxon>Pseudoscardovia</taxon>
    </lineage>
</organism>
<dbReference type="InterPro" id="IPR017561">
    <property type="entry name" value="AhpF_homologue_put"/>
</dbReference>
<dbReference type="PANTHER" id="PTHR48105">
    <property type="entry name" value="THIOREDOXIN REDUCTASE 1-RELATED-RELATED"/>
    <property type="match status" value="1"/>
</dbReference>
<evidence type="ECO:0000313" key="7">
    <source>
        <dbReference type="EMBL" id="OZG49696.1"/>
    </source>
</evidence>
<dbReference type="Proteomes" id="UP000216454">
    <property type="component" value="Unassembled WGS sequence"/>
</dbReference>